<keyword evidence="1" id="KW-0472">Membrane</keyword>
<feature type="domain" description="EamA" evidence="2">
    <location>
        <begin position="162"/>
        <end position="290"/>
    </location>
</feature>
<dbReference type="PANTHER" id="PTHR22911:SF135">
    <property type="entry name" value="BLR4310 PROTEIN"/>
    <property type="match status" value="1"/>
</dbReference>
<keyword evidence="4" id="KW-1185">Reference proteome</keyword>
<protein>
    <submittedName>
        <fullName evidence="3">DMT family transporter</fullName>
    </submittedName>
</protein>
<feature type="transmembrane region" description="Helical" evidence="1">
    <location>
        <begin position="112"/>
        <end position="129"/>
    </location>
</feature>
<comment type="caution">
    <text evidence="3">The sequence shown here is derived from an EMBL/GenBank/DDBJ whole genome shotgun (WGS) entry which is preliminary data.</text>
</comment>
<keyword evidence="1" id="KW-1133">Transmembrane helix</keyword>
<dbReference type="Proteomes" id="UP001139311">
    <property type="component" value="Unassembled WGS sequence"/>
</dbReference>
<feature type="transmembrane region" description="Helical" evidence="1">
    <location>
        <begin position="136"/>
        <end position="153"/>
    </location>
</feature>
<feature type="transmembrane region" description="Helical" evidence="1">
    <location>
        <begin position="45"/>
        <end position="67"/>
    </location>
</feature>
<dbReference type="Gene3D" id="1.10.3730.20">
    <property type="match status" value="1"/>
</dbReference>
<feature type="transmembrane region" description="Helical" evidence="1">
    <location>
        <begin position="159"/>
        <end position="177"/>
    </location>
</feature>
<feature type="transmembrane region" description="Helical" evidence="1">
    <location>
        <begin position="12"/>
        <end position="33"/>
    </location>
</feature>
<dbReference type="RefSeq" id="WP_226609082.1">
    <property type="nucleotide sequence ID" value="NZ_JAJAQI010000021.1"/>
</dbReference>
<evidence type="ECO:0000313" key="4">
    <source>
        <dbReference type="Proteomes" id="UP001139311"/>
    </source>
</evidence>
<feature type="transmembrane region" description="Helical" evidence="1">
    <location>
        <begin position="189"/>
        <end position="211"/>
    </location>
</feature>
<feature type="transmembrane region" description="Helical" evidence="1">
    <location>
        <begin position="87"/>
        <end position="106"/>
    </location>
</feature>
<name>A0A9X1L8E3_9PROT</name>
<accession>A0A9X1L8E3</accession>
<dbReference type="InterPro" id="IPR037185">
    <property type="entry name" value="EmrE-like"/>
</dbReference>
<sequence>MIRTLPMPFDSAAPRGHATGILLMLAAVLLFSLNDVLGKWLVATYAVGQVMVLRSLASLVVLSPLAWRSLRAARFRVERPGLQAARVLLGAAEAACFYWSVGHMPLADAMTYWMAAPIMVTALAALFLGERVGLRQWGLVLLGFLGVAVALGADFAGPLLPALVALCGALLYSLFLLSSRQLRRTPDVVLACFQMLGGLAVGLVLLGIGGWRAPDVVDLALLLMLGLVATLGHMGVTRALKLAPASVVVPYQYSFLLWAALFGWLVWGDVPGPALLAGAVLIVGAGLLLFRDQQRG</sequence>
<dbReference type="EMBL" id="JAJAQI010000021">
    <property type="protein sequence ID" value="MCB4822986.1"/>
    <property type="molecule type" value="Genomic_DNA"/>
</dbReference>
<dbReference type="GO" id="GO:0016020">
    <property type="term" value="C:membrane"/>
    <property type="evidence" value="ECO:0007669"/>
    <property type="project" value="InterPro"/>
</dbReference>
<evidence type="ECO:0000259" key="2">
    <source>
        <dbReference type="Pfam" id="PF00892"/>
    </source>
</evidence>
<organism evidence="3 4">
    <name type="scientific">Roseicella aerolata</name>
    <dbReference type="NCBI Taxonomy" id="2883479"/>
    <lineage>
        <taxon>Bacteria</taxon>
        <taxon>Pseudomonadati</taxon>
        <taxon>Pseudomonadota</taxon>
        <taxon>Alphaproteobacteria</taxon>
        <taxon>Acetobacterales</taxon>
        <taxon>Roseomonadaceae</taxon>
        <taxon>Roseicella</taxon>
    </lineage>
</organism>
<evidence type="ECO:0000313" key="3">
    <source>
        <dbReference type="EMBL" id="MCB4822986.1"/>
    </source>
</evidence>
<keyword evidence="1" id="KW-0812">Transmembrane</keyword>
<dbReference type="AlphaFoldDB" id="A0A9X1L8E3"/>
<feature type="domain" description="EamA" evidence="2">
    <location>
        <begin position="19"/>
        <end position="150"/>
    </location>
</feature>
<evidence type="ECO:0000256" key="1">
    <source>
        <dbReference type="SAM" id="Phobius"/>
    </source>
</evidence>
<feature type="transmembrane region" description="Helical" evidence="1">
    <location>
        <begin position="273"/>
        <end position="290"/>
    </location>
</feature>
<dbReference type="InterPro" id="IPR000620">
    <property type="entry name" value="EamA_dom"/>
</dbReference>
<dbReference type="Pfam" id="PF00892">
    <property type="entry name" value="EamA"/>
    <property type="match status" value="2"/>
</dbReference>
<dbReference type="SUPFAM" id="SSF103481">
    <property type="entry name" value="Multidrug resistance efflux transporter EmrE"/>
    <property type="match status" value="2"/>
</dbReference>
<dbReference type="PANTHER" id="PTHR22911">
    <property type="entry name" value="ACYL-MALONYL CONDENSING ENZYME-RELATED"/>
    <property type="match status" value="1"/>
</dbReference>
<gene>
    <name evidence="3" type="ORF">LHA35_14710</name>
</gene>
<feature type="transmembrane region" description="Helical" evidence="1">
    <location>
        <begin position="248"/>
        <end position="267"/>
    </location>
</feature>
<proteinExistence type="predicted"/>
<feature type="transmembrane region" description="Helical" evidence="1">
    <location>
        <begin position="217"/>
        <end position="236"/>
    </location>
</feature>
<reference evidence="3" key="1">
    <citation type="submission" date="2021-10" db="EMBL/GenBank/DDBJ databases">
        <title>Roseicella aerolatum sp. nov., isolated from aerosols of e-waste dismantling site.</title>
        <authorList>
            <person name="Qin T."/>
        </authorList>
    </citation>
    <scope>NUCLEOTIDE SEQUENCE</scope>
    <source>
        <strain evidence="3">GB24</strain>
    </source>
</reference>